<dbReference type="InterPro" id="IPR011059">
    <property type="entry name" value="Metal-dep_hydrolase_composite"/>
</dbReference>
<name>A0A4P6K069_KTERU</name>
<dbReference type="EMBL" id="CP035758">
    <property type="protein sequence ID" value="QBD81162.1"/>
    <property type="molecule type" value="Genomic_DNA"/>
</dbReference>
<dbReference type="InterPro" id="IPR032466">
    <property type="entry name" value="Metal_Hydrolase"/>
</dbReference>
<evidence type="ECO:0000313" key="3">
    <source>
        <dbReference type="Proteomes" id="UP000290365"/>
    </source>
</evidence>
<keyword evidence="2" id="KW-0378">Hydrolase</keyword>
<dbReference type="InterPro" id="IPR006680">
    <property type="entry name" value="Amidohydro-rel"/>
</dbReference>
<gene>
    <name evidence="2" type="ORF">EPA93_36395</name>
</gene>
<dbReference type="Gene3D" id="1.20.58.520">
    <property type="entry name" value="Amidohydrolase"/>
    <property type="match status" value="1"/>
</dbReference>
<dbReference type="OrthoDB" id="9797498at2"/>
<dbReference type="Proteomes" id="UP000290365">
    <property type="component" value="Chromosome"/>
</dbReference>
<dbReference type="InterPro" id="IPR051781">
    <property type="entry name" value="Metallo-dep_Hydrolase"/>
</dbReference>
<dbReference type="PANTHER" id="PTHR43135">
    <property type="entry name" value="ALPHA-D-RIBOSE 1-METHYLPHOSPHONATE 5-TRIPHOSPHATE DIPHOSPHATASE"/>
    <property type="match status" value="1"/>
</dbReference>
<dbReference type="GO" id="GO:0016810">
    <property type="term" value="F:hydrolase activity, acting on carbon-nitrogen (but not peptide) bonds"/>
    <property type="evidence" value="ECO:0007669"/>
    <property type="project" value="InterPro"/>
</dbReference>
<reference evidence="2 3" key="1">
    <citation type="submission" date="2019-01" db="EMBL/GenBank/DDBJ databases">
        <title>Ktedonosporobacter rubrisoli SCAWS-G2.</title>
        <authorList>
            <person name="Huang Y."/>
            <person name="Yan B."/>
        </authorList>
    </citation>
    <scope>NUCLEOTIDE SEQUENCE [LARGE SCALE GENOMIC DNA]</scope>
    <source>
        <strain evidence="2 3">SCAWS-G2</strain>
    </source>
</reference>
<dbReference type="Gene3D" id="3.30.110.90">
    <property type="entry name" value="Amidohydrolase"/>
    <property type="match status" value="1"/>
</dbReference>
<dbReference type="SUPFAM" id="SSF51338">
    <property type="entry name" value="Composite domain of metallo-dependent hydrolases"/>
    <property type="match status" value="1"/>
</dbReference>
<proteinExistence type="predicted"/>
<sequence length="388" mass="41278">MKTFMISNTKVFDGRENHPAQSVTVQNGKIMAIGTSAPEVTEVIDGTGCTLLPGLIDAHTHIFPEMLEQAFQFGVTTELDMFSNPRLAKTLKAAARTNKTMADLRFAGTGATAPGGHPTGLVAQGFYPPFPTISAPEEAEQFVRDRVAEGSDYLKLIIDGGDALGYGSHPTLDDATLAALVRAAHEHGLLAIAHTDSQRAIRRALQAGVDGLAHCFIDGELEDDLLETIVKAAVFIMSTLAALEAICGTTGTARMLSEHQLMEKLNPPSQQMVKMAWPQYHGTLALEPSMYAVKALHDAGIKVLAGSDAGTLGVAHGASLHRELALLVQAGLTPIEALRAATSVPAAVFQLQDRGRIHKGFLADLLLVTGNPLENIADSLNIKQVWRG</sequence>
<organism evidence="2 3">
    <name type="scientific">Ktedonosporobacter rubrisoli</name>
    <dbReference type="NCBI Taxonomy" id="2509675"/>
    <lineage>
        <taxon>Bacteria</taxon>
        <taxon>Bacillati</taxon>
        <taxon>Chloroflexota</taxon>
        <taxon>Ktedonobacteria</taxon>
        <taxon>Ktedonobacterales</taxon>
        <taxon>Ktedonosporobacteraceae</taxon>
        <taxon>Ktedonosporobacter</taxon>
    </lineage>
</organism>
<keyword evidence="3" id="KW-1185">Reference proteome</keyword>
<dbReference type="KEGG" id="kbs:EPA93_36395"/>
<accession>A0A4P6K069</accession>
<evidence type="ECO:0000313" key="2">
    <source>
        <dbReference type="EMBL" id="QBD81162.1"/>
    </source>
</evidence>
<dbReference type="AlphaFoldDB" id="A0A4P6K069"/>
<dbReference type="SUPFAM" id="SSF51556">
    <property type="entry name" value="Metallo-dependent hydrolases"/>
    <property type="match status" value="1"/>
</dbReference>
<feature type="domain" description="Amidohydrolase-related" evidence="1">
    <location>
        <begin position="50"/>
        <end position="386"/>
    </location>
</feature>
<dbReference type="RefSeq" id="WP_129892223.1">
    <property type="nucleotide sequence ID" value="NZ_CP035758.1"/>
</dbReference>
<dbReference type="Gene3D" id="3.40.50.10910">
    <property type="entry name" value="Amidohydrolase"/>
    <property type="match status" value="1"/>
</dbReference>
<evidence type="ECO:0000259" key="1">
    <source>
        <dbReference type="Pfam" id="PF01979"/>
    </source>
</evidence>
<dbReference type="PANTHER" id="PTHR43135:SF3">
    <property type="entry name" value="ALPHA-D-RIBOSE 1-METHYLPHOSPHONATE 5-TRIPHOSPHATE DIPHOSPHATASE"/>
    <property type="match status" value="1"/>
</dbReference>
<protein>
    <submittedName>
        <fullName evidence="2">Amidohydrolase family protein</fullName>
    </submittedName>
</protein>
<dbReference type="Gene3D" id="2.30.40.10">
    <property type="entry name" value="Urease, subunit C, domain 1"/>
    <property type="match status" value="1"/>
</dbReference>
<dbReference type="Pfam" id="PF01979">
    <property type="entry name" value="Amidohydro_1"/>
    <property type="match status" value="1"/>
</dbReference>